<evidence type="ECO:0000256" key="6">
    <source>
        <dbReference type="SAM" id="MobiDB-lite"/>
    </source>
</evidence>
<comment type="subcellular location">
    <subcellularLocation>
        <location evidence="1">Endomembrane system</location>
        <topology evidence="1">Multi-pass membrane protein</topology>
    </subcellularLocation>
</comment>
<feature type="transmembrane region" description="Helical" evidence="7">
    <location>
        <begin position="183"/>
        <end position="204"/>
    </location>
</feature>
<evidence type="ECO:0000256" key="5">
    <source>
        <dbReference type="ARBA" id="ARBA00032658"/>
    </source>
</evidence>
<feature type="transmembrane region" description="Helical" evidence="7">
    <location>
        <begin position="109"/>
        <end position="137"/>
    </location>
</feature>
<dbReference type="AlphaFoldDB" id="A0A1X2GI85"/>
<gene>
    <name evidence="9" type="ORF">DM01DRAFT_1335618</name>
</gene>
<evidence type="ECO:0000259" key="8">
    <source>
        <dbReference type="Pfam" id="PF02163"/>
    </source>
</evidence>
<evidence type="ECO:0000256" key="3">
    <source>
        <dbReference type="ARBA" id="ARBA00022989"/>
    </source>
</evidence>
<proteinExistence type="predicted"/>
<dbReference type="InterPro" id="IPR008915">
    <property type="entry name" value="Peptidase_M50"/>
</dbReference>
<keyword evidence="3 7" id="KW-1133">Transmembrane helix</keyword>
<dbReference type="EMBL" id="MCGT01000013">
    <property type="protein sequence ID" value="ORX54473.1"/>
    <property type="molecule type" value="Genomic_DNA"/>
</dbReference>
<dbReference type="OrthoDB" id="7694678at2759"/>
<dbReference type="GO" id="GO:0016020">
    <property type="term" value="C:membrane"/>
    <property type="evidence" value="ECO:0007669"/>
    <property type="project" value="InterPro"/>
</dbReference>
<evidence type="ECO:0000256" key="4">
    <source>
        <dbReference type="ARBA" id="ARBA00023136"/>
    </source>
</evidence>
<dbReference type="GO" id="GO:0031293">
    <property type="term" value="P:membrane protein intracellular domain proteolysis"/>
    <property type="evidence" value="ECO:0007669"/>
    <property type="project" value="TreeGrafter"/>
</dbReference>
<dbReference type="InterPro" id="IPR001193">
    <property type="entry name" value="MBTPS2"/>
</dbReference>
<evidence type="ECO:0000256" key="7">
    <source>
        <dbReference type="SAM" id="Phobius"/>
    </source>
</evidence>
<feature type="region of interest" description="Disordered" evidence="6">
    <location>
        <begin position="50"/>
        <end position="72"/>
    </location>
</feature>
<evidence type="ECO:0000256" key="2">
    <source>
        <dbReference type="ARBA" id="ARBA00022692"/>
    </source>
</evidence>
<dbReference type="PANTHER" id="PTHR13325:SF3">
    <property type="entry name" value="MEMBRANE-BOUND TRANSCRIPTION FACTOR SITE-2 PROTEASE"/>
    <property type="match status" value="1"/>
</dbReference>
<feature type="domain" description="Peptidase M50" evidence="8">
    <location>
        <begin position="185"/>
        <end position="301"/>
    </location>
</feature>
<dbReference type="PRINTS" id="PR01000">
    <property type="entry name" value="SREBPS2PTASE"/>
</dbReference>
<feature type="transmembrane region" description="Helical" evidence="7">
    <location>
        <begin position="543"/>
        <end position="561"/>
    </location>
</feature>
<dbReference type="GO" id="GO:1905897">
    <property type="term" value="P:regulation of response to endoplasmic reticulum stress"/>
    <property type="evidence" value="ECO:0007669"/>
    <property type="project" value="TreeGrafter"/>
</dbReference>
<evidence type="ECO:0000313" key="9">
    <source>
        <dbReference type="EMBL" id="ORX54473.1"/>
    </source>
</evidence>
<dbReference type="GO" id="GO:0004222">
    <property type="term" value="F:metalloendopeptidase activity"/>
    <property type="evidence" value="ECO:0007669"/>
    <property type="project" value="InterPro"/>
</dbReference>
<keyword evidence="2 7" id="KW-0812">Transmembrane</keyword>
<dbReference type="GO" id="GO:0005737">
    <property type="term" value="C:cytoplasm"/>
    <property type="evidence" value="ECO:0007669"/>
    <property type="project" value="TreeGrafter"/>
</dbReference>
<comment type="caution">
    <text evidence="9">The sequence shown here is derived from an EMBL/GenBank/DDBJ whole genome shotgun (WGS) entry which is preliminary data.</text>
</comment>
<organism evidence="9 10">
    <name type="scientific">Hesseltinella vesiculosa</name>
    <dbReference type="NCBI Taxonomy" id="101127"/>
    <lineage>
        <taxon>Eukaryota</taxon>
        <taxon>Fungi</taxon>
        <taxon>Fungi incertae sedis</taxon>
        <taxon>Mucoromycota</taxon>
        <taxon>Mucoromycotina</taxon>
        <taxon>Mucoromycetes</taxon>
        <taxon>Mucorales</taxon>
        <taxon>Cunninghamellaceae</taxon>
        <taxon>Hesseltinella</taxon>
    </lineage>
</organism>
<evidence type="ECO:0000256" key="1">
    <source>
        <dbReference type="ARBA" id="ARBA00004127"/>
    </source>
</evidence>
<name>A0A1X2GI85_9FUNG</name>
<dbReference type="STRING" id="101127.A0A1X2GI85"/>
<accession>A0A1X2GI85</accession>
<reference evidence="9 10" key="1">
    <citation type="submission" date="2016-07" db="EMBL/GenBank/DDBJ databases">
        <title>Pervasive Adenine N6-methylation of Active Genes in Fungi.</title>
        <authorList>
            <consortium name="DOE Joint Genome Institute"/>
            <person name="Mondo S.J."/>
            <person name="Dannebaum R.O."/>
            <person name="Kuo R.C."/>
            <person name="Labutti K."/>
            <person name="Haridas S."/>
            <person name="Kuo A."/>
            <person name="Salamov A."/>
            <person name="Ahrendt S.R."/>
            <person name="Lipzen A."/>
            <person name="Sullivan W."/>
            <person name="Andreopoulos W.B."/>
            <person name="Clum A."/>
            <person name="Lindquist E."/>
            <person name="Daum C."/>
            <person name="Ramamoorthy G.K."/>
            <person name="Gryganskyi A."/>
            <person name="Culley D."/>
            <person name="Magnuson J.K."/>
            <person name="James T.Y."/>
            <person name="O'Malley M.A."/>
            <person name="Stajich J.E."/>
            <person name="Spatafora J.W."/>
            <person name="Visel A."/>
            <person name="Grigoriev I.V."/>
        </authorList>
    </citation>
    <scope>NUCLEOTIDE SEQUENCE [LARGE SCALE GENOMIC DNA]</scope>
    <source>
        <strain evidence="9 10">NRRL 3301</strain>
    </source>
</reference>
<keyword evidence="4 7" id="KW-0472">Membrane</keyword>
<sequence length="564" mass="63563">MDVFSILWQFICLWLVIYVVIFAIRFYSSQSLTWNQSTWPLTRSSSILPTHGQARENGLNLNDQEDTSKGQRPKDEWTVRLFQVRYTTQRLNGLFSSCARLCPAFWHVWFSLGALVACLAMIVSVAIMLIAAVKMIIAFHRLLLAQDSSSHRLMKREEPVTASSDDPLFLPMIPGVTLPMSHIGYYLISLLVCGVIHEAGHAIASFAEQVQIQSCGLFFIYIYPGAFVNVPDQYLQLLSPFRQLKIVCAGVWHNLVLYLWTLVLLQGGLKLLLECAGWQSLEGNGGVSVVKVRSQSPMYPHLPPSSIIYQLDDLDLENNLVDWNQFLLNKDGRNVLPQLGFCAAMEASTTSLDCCEIDDTYPFGKSANASVSCFKNYHAENGSRKPELLSCLSTIQVLGARHPERCEHDHECSQPTMKCVTPFTPSPSGQVVRIYARMPDWWSQGDRDKVFIFEGELVDIWESIKVGILQPKSWLLPAWLPHRTELLLRYISSFTLALCLLNILPAFKLDGDFAVQLLLTMLFQPNPSTTRTMTRLHTLLIKMISYLAGFVIVSSILFGLLTTT</sequence>
<dbReference type="PANTHER" id="PTHR13325">
    <property type="entry name" value="PROTEASE M50 MEMBRANE-BOUND TRANSCRIPTION FACTOR SITE 2 PROTEASE"/>
    <property type="match status" value="1"/>
</dbReference>
<keyword evidence="10" id="KW-1185">Reference proteome</keyword>
<evidence type="ECO:0000313" key="10">
    <source>
        <dbReference type="Proteomes" id="UP000242146"/>
    </source>
</evidence>
<protein>
    <recommendedName>
        <fullName evidence="5">Endopeptidase S2P</fullName>
    </recommendedName>
</protein>
<dbReference type="GO" id="GO:0012505">
    <property type="term" value="C:endomembrane system"/>
    <property type="evidence" value="ECO:0007669"/>
    <property type="project" value="UniProtKB-SubCell"/>
</dbReference>
<dbReference type="Pfam" id="PF02163">
    <property type="entry name" value="Peptidase_M50"/>
    <property type="match status" value="1"/>
</dbReference>
<dbReference type="Proteomes" id="UP000242146">
    <property type="component" value="Unassembled WGS sequence"/>
</dbReference>
<feature type="transmembrane region" description="Helical" evidence="7">
    <location>
        <begin position="6"/>
        <end position="27"/>
    </location>
</feature>